<dbReference type="PANTHER" id="PTHR33284">
    <property type="entry name" value="RIBOSOMAL PROTEIN L25/GLN-TRNA SYNTHETASE, ANTI-CODON-BINDING DOMAIN-CONTAINING PROTEIN"/>
    <property type="match status" value="1"/>
</dbReference>
<dbReference type="InterPro" id="IPR011035">
    <property type="entry name" value="Ribosomal_bL25/Gln-tRNA_synth"/>
</dbReference>
<evidence type="ECO:0000313" key="9">
    <source>
        <dbReference type="EMBL" id="PTM54821.1"/>
    </source>
</evidence>
<evidence type="ECO:0000256" key="4">
    <source>
        <dbReference type="ARBA" id="ARBA00023274"/>
    </source>
</evidence>
<evidence type="ECO:0000313" key="10">
    <source>
        <dbReference type="Proteomes" id="UP000241639"/>
    </source>
</evidence>
<keyword evidence="1 5" id="KW-0699">rRNA-binding</keyword>
<gene>
    <name evidence="5" type="primary">rplY</name>
    <name evidence="5" type="synonym">ctc</name>
    <name evidence="9" type="ORF">C8J48_3475</name>
</gene>
<dbReference type="InterPro" id="IPR020057">
    <property type="entry name" value="Ribosomal_bL25_b-dom"/>
</dbReference>
<comment type="caution">
    <text evidence="9">The sequence shown here is derived from an EMBL/GenBank/DDBJ whole genome shotgun (WGS) entry which is preliminary data.</text>
</comment>
<dbReference type="InterPro" id="IPR020930">
    <property type="entry name" value="Ribosomal_uL5_bac-type"/>
</dbReference>
<evidence type="ECO:0000256" key="3">
    <source>
        <dbReference type="ARBA" id="ARBA00022980"/>
    </source>
</evidence>
<dbReference type="RefSeq" id="WP_170105666.1">
    <property type="nucleotide sequence ID" value="NZ_PZZP01000003.1"/>
</dbReference>
<dbReference type="SUPFAM" id="SSF50715">
    <property type="entry name" value="Ribosomal protein L25-like"/>
    <property type="match status" value="1"/>
</dbReference>
<dbReference type="GO" id="GO:0006412">
    <property type="term" value="P:translation"/>
    <property type="evidence" value="ECO:0007669"/>
    <property type="project" value="UniProtKB-UniRule"/>
</dbReference>
<dbReference type="Gene3D" id="2.40.240.10">
    <property type="entry name" value="Ribosomal Protein L25, Chain P"/>
    <property type="match status" value="1"/>
</dbReference>
<dbReference type="EMBL" id="PZZP01000003">
    <property type="protein sequence ID" value="PTM54821.1"/>
    <property type="molecule type" value="Genomic_DNA"/>
</dbReference>
<dbReference type="CDD" id="cd00495">
    <property type="entry name" value="Ribosomal_L25_TL5_CTC"/>
    <property type="match status" value="1"/>
</dbReference>
<accession>A0A2T4Z256</accession>
<dbReference type="GO" id="GO:0003735">
    <property type="term" value="F:structural constituent of ribosome"/>
    <property type="evidence" value="ECO:0007669"/>
    <property type="project" value="InterPro"/>
</dbReference>
<comment type="similarity">
    <text evidence="5">Belongs to the bacterial ribosomal protein bL25 family. CTC subfamily.</text>
</comment>
<evidence type="ECO:0000256" key="1">
    <source>
        <dbReference type="ARBA" id="ARBA00022730"/>
    </source>
</evidence>
<dbReference type="InterPro" id="IPR029751">
    <property type="entry name" value="Ribosomal_L25_dom"/>
</dbReference>
<evidence type="ECO:0000256" key="5">
    <source>
        <dbReference type="HAMAP-Rule" id="MF_01334"/>
    </source>
</evidence>
<dbReference type="NCBIfam" id="TIGR00731">
    <property type="entry name" value="bL25_bact_ctc"/>
    <property type="match status" value="1"/>
</dbReference>
<dbReference type="Pfam" id="PF14693">
    <property type="entry name" value="Ribosomal_TL5_C"/>
    <property type="match status" value="1"/>
</dbReference>
<dbReference type="PANTHER" id="PTHR33284:SF1">
    <property type="entry name" value="RIBOSOMAL PROTEIN L25_GLN-TRNA SYNTHETASE, ANTI-CODON-BINDING DOMAIN-CONTAINING PROTEIN"/>
    <property type="match status" value="1"/>
</dbReference>
<feature type="domain" description="Large ribosomal subunit protein bL25 L25" evidence="7">
    <location>
        <begin position="5"/>
        <end position="92"/>
    </location>
</feature>
<sequence length="212" mass="23709">MATQLSVERREKRPRSILTQLRHNGRIPAVVYGNNSENELVHLEGSDVIRLLQQEGLSSVIQLKYTDGKTRQVMIRELQQDRIKDKILHIDFKVVKMNEPVDVEVAVYLEGEASGVKEGGVLQQQLRTVHIRTLPGLIPDHLSIDISALSIGDAIYVKDLKLPEKAELLSELEEMVASVLPPQVEKDANEEAEETAQAEAETADDEAEEKEA</sequence>
<evidence type="ECO:0000256" key="6">
    <source>
        <dbReference type="SAM" id="MobiDB-lite"/>
    </source>
</evidence>
<feature type="compositionally biased region" description="Acidic residues" evidence="6">
    <location>
        <begin position="190"/>
        <end position="212"/>
    </location>
</feature>
<feature type="domain" description="Large ribosomal subunit protein bL25 beta" evidence="8">
    <location>
        <begin position="101"/>
        <end position="183"/>
    </location>
</feature>
<dbReference type="AlphaFoldDB" id="A0A2T4Z256"/>
<proteinExistence type="inferred from homology"/>
<dbReference type="InterPro" id="IPR037121">
    <property type="entry name" value="Ribosomal_bL25_C"/>
</dbReference>
<keyword evidence="2 5" id="KW-0694">RNA-binding</keyword>
<reference evidence="9 10" key="1">
    <citation type="submission" date="2018-04" db="EMBL/GenBank/DDBJ databases">
        <title>Genomic Encyclopedia of Archaeal and Bacterial Type Strains, Phase II (KMG-II): from individual species to whole genera.</title>
        <authorList>
            <person name="Goeker M."/>
        </authorList>
    </citation>
    <scope>NUCLEOTIDE SEQUENCE [LARGE SCALE GENOMIC DNA]</scope>
    <source>
        <strain evidence="9 10">DSM 45169</strain>
    </source>
</reference>
<dbReference type="Pfam" id="PF01386">
    <property type="entry name" value="Ribosomal_L25p"/>
    <property type="match status" value="1"/>
</dbReference>
<comment type="function">
    <text evidence="5">This is one of the proteins that binds to the 5S RNA in the ribosome where it forms part of the central protuberance.</text>
</comment>
<evidence type="ECO:0000259" key="7">
    <source>
        <dbReference type="Pfam" id="PF01386"/>
    </source>
</evidence>
<comment type="subunit">
    <text evidence="5">Part of the 50S ribosomal subunit; part of the 5S rRNA/L5/L18/L25 subcomplex. Contacts the 5S rRNA. Binds to the 5S rRNA independently of L5 and L18.</text>
</comment>
<feature type="region of interest" description="Disordered" evidence="6">
    <location>
        <begin position="180"/>
        <end position="212"/>
    </location>
</feature>
<dbReference type="HAMAP" id="MF_01334">
    <property type="entry name" value="Ribosomal_bL25_CTC"/>
    <property type="match status" value="1"/>
</dbReference>
<dbReference type="InterPro" id="IPR001021">
    <property type="entry name" value="Ribosomal_bL25_long"/>
</dbReference>
<dbReference type="GO" id="GO:0008097">
    <property type="term" value="F:5S rRNA binding"/>
    <property type="evidence" value="ECO:0007669"/>
    <property type="project" value="InterPro"/>
</dbReference>
<dbReference type="Proteomes" id="UP000241639">
    <property type="component" value="Unassembled WGS sequence"/>
</dbReference>
<organism evidence="9 10">
    <name type="scientific">Desmospora activa DSM 45169</name>
    <dbReference type="NCBI Taxonomy" id="1121389"/>
    <lineage>
        <taxon>Bacteria</taxon>
        <taxon>Bacillati</taxon>
        <taxon>Bacillota</taxon>
        <taxon>Bacilli</taxon>
        <taxon>Bacillales</taxon>
        <taxon>Thermoactinomycetaceae</taxon>
        <taxon>Desmospora</taxon>
    </lineage>
</organism>
<keyword evidence="3 5" id="KW-0689">Ribosomal protein</keyword>
<evidence type="ECO:0000256" key="2">
    <source>
        <dbReference type="ARBA" id="ARBA00022884"/>
    </source>
</evidence>
<dbReference type="Gene3D" id="2.170.120.20">
    <property type="entry name" value="Ribosomal protein L25, beta domain"/>
    <property type="match status" value="1"/>
</dbReference>
<protein>
    <recommendedName>
        <fullName evidence="5">Large ribosomal subunit protein bL25</fullName>
    </recommendedName>
    <alternativeName>
        <fullName evidence="5">General stress protein CTC</fullName>
    </alternativeName>
</protein>
<dbReference type="InterPro" id="IPR020056">
    <property type="entry name" value="Rbsml_bL25/Gln-tRNA_synth_N"/>
</dbReference>
<dbReference type="GO" id="GO:0022625">
    <property type="term" value="C:cytosolic large ribosomal subunit"/>
    <property type="evidence" value="ECO:0007669"/>
    <property type="project" value="TreeGrafter"/>
</dbReference>
<name>A0A2T4Z256_9BACL</name>
<keyword evidence="4 5" id="KW-0687">Ribonucleoprotein</keyword>
<dbReference type="NCBIfam" id="NF004133">
    <property type="entry name" value="PRK05618.2-4"/>
    <property type="match status" value="1"/>
</dbReference>
<keyword evidence="10" id="KW-1185">Reference proteome</keyword>
<evidence type="ECO:0000259" key="8">
    <source>
        <dbReference type="Pfam" id="PF14693"/>
    </source>
</evidence>